<dbReference type="GO" id="GO:0030488">
    <property type="term" value="P:tRNA methylation"/>
    <property type="evidence" value="ECO:0007669"/>
    <property type="project" value="TreeGrafter"/>
</dbReference>
<dbReference type="Gene3D" id="1.10.150.570">
    <property type="entry name" value="GidA associated domain, C-terminal subdomain"/>
    <property type="match status" value="1"/>
</dbReference>
<dbReference type="Proteomes" id="UP000035337">
    <property type="component" value="Chromosome"/>
</dbReference>
<dbReference type="Pfam" id="PF13932">
    <property type="entry name" value="SAM_GIDA_C"/>
    <property type="match status" value="1"/>
</dbReference>
<dbReference type="AlphaFoldDB" id="A0A0G3WG03"/>
<protein>
    <recommendedName>
        <fullName evidence="4 11">tRNA uridine 5-carboxymethylaminomethyl modification enzyme MnmG</fullName>
    </recommendedName>
    <alternativeName>
        <fullName evidence="10 11">Glucose-inhibited division protein A</fullName>
    </alternativeName>
</protein>
<comment type="function">
    <text evidence="2 11">NAD-binding protein involved in the addition of a carboxymethylaminomethyl (cmnm) group at the wobble position (U34) of certain tRNAs, forming tRNA-cmnm(5)s(2)U34.</text>
</comment>
<dbReference type="NCBIfam" id="TIGR00136">
    <property type="entry name" value="mnmG_gidA"/>
    <property type="match status" value="1"/>
</dbReference>
<dbReference type="FunFam" id="1.10.150.570:FF:000001">
    <property type="entry name" value="tRNA uridine 5-carboxymethylaminomethyl modification enzyme MnmG"/>
    <property type="match status" value="1"/>
</dbReference>
<evidence type="ECO:0000256" key="4">
    <source>
        <dbReference type="ARBA" id="ARBA00020461"/>
    </source>
</evidence>
<dbReference type="InterPro" id="IPR026904">
    <property type="entry name" value="MnmG_C"/>
</dbReference>
<keyword evidence="14" id="KW-1185">Reference proteome</keyword>
<dbReference type="PANTHER" id="PTHR11806">
    <property type="entry name" value="GLUCOSE INHIBITED DIVISION PROTEIN A"/>
    <property type="match status" value="1"/>
</dbReference>
<evidence type="ECO:0000256" key="10">
    <source>
        <dbReference type="ARBA" id="ARBA00031800"/>
    </source>
</evidence>
<accession>A0A0G3WG03</accession>
<name>A0A0G3WG03_9BACT</name>
<dbReference type="InterPro" id="IPR044920">
    <property type="entry name" value="MnmG_C_subdom_sf"/>
</dbReference>
<dbReference type="KEGG" id="epo:Epro_0172"/>
<sequence length="595" mass="66796">MEKSYDVVVIGAGHAGCEACLATARMGLKTLIITLNVDSIARMPCNPAVGGIAKGQMVREIDAMGGEMAWNTDHAGLQFKILNSSRGPAVWSPRAQCDKELYSVLMSKTLQNQKNLDILQSEATSLIVKNGKVCGVRILTGETVEAKAVVVTTGTFLKGTIHLGKFFFSGGRFNEREAAHLSKSLIEDCGLKLGRFKTTTTPRINSNSIDYTKIAIQPGDENPIPFSHFTEVEKWRRNLKQLPCWLTYTNAQTHKVIADNIDLSSIPISNGESKSPRYCPAIEEKIQRYPEKTSHHIFVEPEGYNTNEVYLNGLYTGLPFELQDQMLHSIKGLENCKIIRYAYAIEYDYSSPLQIKKTLETKTTEGLFLGGQINGTTGYEEAAAQGFVAGVNAGLKVLGRDPLILGRNESYIGILIDDITTKGMDEPYRMFTSRAEYRLSIRNDNTDLRLMDTGRSIGLISDAAYKKFELYRKTLTDVYEGNTEALPTDEELNPWSMEKVKEEVAIYNKYKGYIEIQEKMAAKMKKNEDRRIPEDFNYDKLDSLSAETKARLSEVRPQTIGQASRIHSIKPSDIAILTIYLEKQRKEKKNEKQKR</sequence>
<dbReference type="InterPro" id="IPR040131">
    <property type="entry name" value="MnmG_N"/>
</dbReference>
<keyword evidence="7 11" id="KW-0274">FAD</keyword>
<dbReference type="GO" id="GO:0005829">
    <property type="term" value="C:cytosol"/>
    <property type="evidence" value="ECO:0007669"/>
    <property type="project" value="TreeGrafter"/>
</dbReference>
<dbReference type="PANTHER" id="PTHR11806:SF0">
    <property type="entry name" value="PROTEIN MTO1 HOMOLOG, MITOCHONDRIAL"/>
    <property type="match status" value="1"/>
</dbReference>
<evidence type="ECO:0000313" key="14">
    <source>
        <dbReference type="Proteomes" id="UP000035337"/>
    </source>
</evidence>
<comment type="similarity">
    <text evidence="3 11">Belongs to the MnmG family.</text>
</comment>
<dbReference type="HAMAP" id="MF_00129">
    <property type="entry name" value="MnmG_GidA"/>
    <property type="match status" value="1"/>
</dbReference>
<comment type="caution">
    <text evidence="11">Lacks conserved residue(s) required for the propagation of feature annotation.</text>
</comment>
<comment type="subcellular location">
    <subcellularLocation>
        <location evidence="11">Cytoplasm</location>
    </subcellularLocation>
</comment>
<dbReference type="Pfam" id="PF01134">
    <property type="entry name" value="GIDA"/>
    <property type="match status" value="1"/>
</dbReference>
<keyword evidence="8 11" id="KW-0520">NAD</keyword>
<dbReference type="FunFam" id="3.50.50.60:FF:000002">
    <property type="entry name" value="tRNA uridine 5-carboxymethylaminomethyl modification enzyme MnmG"/>
    <property type="match status" value="1"/>
</dbReference>
<feature type="binding site" evidence="11">
    <location>
        <begin position="11"/>
        <end position="16"/>
    </location>
    <ligand>
        <name>FAD</name>
        <dbReference type="ChEBI" id="CHEBI:57692"/>
    </ligand>
</feature>
<dbReference type="InterPro" id="IPR004416">
    <property type="entry name" value="MnmG"/>
</dbReference>
<dbReference type="STRING" id="1408281.Epro_0172"/>
<dbReference type="SMART" id="SM01228">
    <property type="entry name" value="GIDA_assoc_3"/>
    <property type="match status" value="1"/>
</dbReference>
<evidence type="ECO:0000259" key="12">
    <source>
        <dbReference type="SMART" id="SM01228"/>
    </source>
</evidence>
<feature type="domain" description="tRNA uridine 5-carboxymethylaminomethyl modification enzyme C-terminal subdomain" evidence="12">
    <location>
        <begin position="508"/>
        <end position="579"/>
    </location>
</feature>
<dbReference type="GO" id="GO:0002098">
    <property type="term" value="P:tRNA wobble uridine modification"/>
    <property type="evidence" value="ECO:0007669"/>
    <property type="project" value="InterPro"/>
</dbReference>
<comment type="cofactor">
    <cofactor evidence="1 11">
        <name>FAD</name>
        <dbReference type="ChEBI" id="CHEBI:57692"/>
    </cofactor>
</comment>
<dbReference type="InterPro" id="IPR047001">
    <property type="entry name" value="MnmG_C_subdom"/>
</dbReference>
<dbReference type="InterPro" id="IPR036188">
    <property type="entry name" value="FAD/NAD-bd_sf"/>
</dbReference>
<evidence type="ECO:0000256" key="7">
    <source>
        <dbReference type="ARBA" id="ARBA00022827"/>
    </source>
</evidence>
<keyword evidence="5 11" id="KW-0285">Flavoprotein</keyword>
<dbReference type="RefSeq" id="WP_052569723.1">
    <property type="nucleotide sequence ID" value="NZ_CP009498.1"/>
</dbReference>
<evidence type="ECO:0000256" key="6">
    <source>
        <dbReference type="ARBA" id="ARBA00022694"/>
    </source>
</evidence>
<dbReference type="SUPFAM" id="SSF51905">
    <property type="entry name" value="FAD/NAD(P)-binding domain"/>
    <property type="match status" value="1"/>
</dbReference>
<evidence type="ECO:0000256" key="5">
    <source>
        <dbReference type="ARBA" id="ARBA00022630"/>
    </source>
</evidence>
<dbReference type="GO" id="GO:0050660">
    <property type="term" value="F:flavin adenine dinucleotide binding"/>
    <property type="evidence" value="ECO:0007669"/>
    <property type="project" value="UniProtKB-UniRule"/>
</dbReference>
<dbReference type="Gene3D" id="3.50.50.60">
    <property type="entry name" value="FAD/NAD(P)-binding domain"/>
    <property type="match status" value="2"/>
</dbReference>
<keyword evidence="11" id="KW-0963">Cytoplasm</keyword>
<evidence type="ECO:0000256" key="11">
    <source>
        <dbReference type="HAMAP-Rule" id="MF_00129"/>
    </source>
</evidence>
<dbReference type="EMBL" id="CP009498">
    <property type="protein sequence ID" value="AKL97551.1"/>
    <property type="molecule type" value="Genomic_DNA"/>
</dbReference>
<dbReference type="PATRIC" id="fig|1408281.3.peg.177"/>
<evidence type="ECO:0000256" key="8">
    <source>
        <dbReference type="ARBA" id="ARBA00023027"/>
    </source>
</evidence>
<evidence type="ECO:0000256" key="9">
    <source>
        <dbReference type="ARBA" id="ARBA00025948"/>
    </source>
</evidence>
<evidence type="ECO:0000256" key="1">
    <source>
        <dbReference type="ARBA" id="ARBA00001974"/>
    </source>
</evidence>
<comment type="subunit">
    <text evidence="9 11">Homodimer. Heterotetramer of two MnmE and two MnmG subunits.</text>
</comment>
<organism evidence="13 14">
    <name type="scientific">Endomicrobium proavitum</name>
    <dbReference type="NCBI Taxonomy" id="1408281"/>
    <lineage>
        <taxon>Bacteria</taxon>
        <taxon>Pseudomonadati</taxon>
        <taxon>Elusimicrobiota</taxon>
        <taxon>Endomicrobiia</taxon>
        <taxon>Endomicrobiales</taxon>
        <taxon>Endomicrobiaceae</taxon>
        <taxon>Endomicrobium</taxon>
    </lineage>
</organism>
<evidence type="ECO:0000256" key="3">
    <source>
        <dbReference type="ARBA" id="ARBA00007653"/>
    </source>
</evidence>
<evidence type="ECO:0000256" key="2">
    <source>
        <dbReference type="ARBA" id="ARBA00003717"/>
    </source>
</evidence>
<reference evidence="13 14" key="1">
    <citation type="submission" date="2014-09" db="EMBL/GenBank/DDBJ databases">
        <title>Complete genome sequence of Endomicrobium proavitum.</title>
        <authorList>
            <person name="Zheng H."/>
        </authorList>
    </citation>
    <scope>NUCLEOTIDE SEQUENCE [LARGE SCALE GENOMIC DNA]</scope>
    <source>
        <strain evidence="13 14">Rsa215</strain>
    </source>
</reference>
<keyword evidence="6 11" id="KW-0819">tRNA processing</keyword>
<dbReference type="OrthoDB" id="9815560at2"/>
<dbReference type="InterPro" id="IPR002218">
    <property type="entry name" value="MnmG-rel"/>
</dbReference>
<proteinExistence type="inferred from homology"/>
<gene>
    <name evidence="11 13" type="primary">gidA</name>
    <name evidence="11" type="synonym">mnmG</name>
    <name evidence="13" type="ORF">Epro_0172</name>
</gene>
<evidence type="ECO:0000313" key="13">
    <source>
        <dbReference type="EMBL" id="AKL97551.1"/>
    </source>
</evidence>
<dbReference type="PRINTS" id="PR00411">
    <property type="entry name" value="PNDRDTASEI"/>
</dbReference>